<reference evidence="1 2" key="1">
    <citation type="submission" date="2020-08" db="EMBL/GenBank/DDBJ databases">
        <title>Functional genomics of gut bacteria from endangered species of beetles.</title>
        <authorList>
            <person name="Carlos-Shanley C."/>
        </authorList>
    </citation>
    <scope>NUCLEOTIDE SEQUENCE [LARGE SCALE GENOMIC DNA]</scope>
    <source>
        <strain evidence="1 2">S00192</strain>
    </source>
</reference>
<dbReference type="RefSeq" id="WP_184278498.1">
    <property type="nucleotide sequence ID" value="NZ_JACHLJ010000001.1"/>
</dbReference>
<dbReference type="EMBL" id="JACHLJ010000001">
    <property type="protein sequence ID" value="MBB5770899.1"/>
    <property type="molecule type" value="Genomic_DNA"/>
</dbReference>
<comment type="caution">
    <text evidence="1">The sequence shown here is derived from an EMBL/GenBank/DDBJ whole genome shotgun (WGS) entry which is preliminary data.</text>
</comment>
<evidence type="ECO:0000313" key="2">
    <source>
        <dbReference type="Proteomes" id="UP000556201"/>
    </source>
</evidence>
<sequence>MAKTQPTPEDIAAARQMVAEADAAAAAERKASVRATLTPFTDAGLGSTAEDGRVAALISVLRANYTTLAEIDPSLPNLAFSTARVLQTLDDRVRSLAAMNAPAAAQP</sequence>
<protein>
    <submittedName>
        <fullName evidence="1">Uncharacterized protein</fullName>
    </submittedName>
</protein>
<name>A0A7W9FSR2_BREVE</name>
<evidence type="ECO:0000313" key="1">
    <source>
        <dbReference type="EMBL" id="MBB5770899.1"/>
    </source>
</evidence>
<gene>
    <name evidence="1" type="ORF">HNP47_000868</name>
</gene>
<organism evidence="1 2">
    <name type="scientific">Brevundimonas vesicularis</name>
    <name type="common">Pseudomonas vesicularis</name>
    <dbReference type="NCBI Taxonomy" id="41276"/>
    <lineage>
        <taxon>Bacteria</taxon>
        <taxon>Pseudomonadati</taxon>
        <taxon>Pseudomonadota</taxon>
        <taxon>Alphaproteobacteria</taxon>
        <taxon>Caulobacterales</taxon>
        <taxon>Caulobacteraceae</taxon>
        <taxon>Brevundimonas</taxon>
    </lineage>
</organism>
<dbReference type="AlphaFoldDB" id="A0A7W9FSR2"/>
<proteinExistence type="predicted"/>
<accession>A0A7W9FSR2</accession>
<dbReference type="Proteomes" id="UP000556201">
    <property type="component" value="Unassembled WGS sequence"/>
</dbReference>